<dbReference type="PANTHER" id="PTHR30329:SF21">
    <property type="entry name" value="LIPOPROTEIN YIAD-RELATED"/>
    <property type="match status" value="1"/>
</dbReference>
<dbReference type="OrthoDB" id="5587802at2"/>
<evidence type="ECO:0000259" key="2">
    <source>
        <dbReference type="PROSITE" id="PS51123"/>
    </source>
</evidence>
<evidence type="ECO:0000313" key="3">
    <source>
        <dbReference type="EMBL" id="KMT66500.1"/>
    </source>
</evidence>
<dbReference type="Proteomes" id="UP000037600">
    <property type="component" value="Unassembled WGS sequence"/>
</dbReference>
<keyword evidence="1" id="KW-0472">Membrane</keyword>
<comment type="caution">
    <text evidence="3">The sequence shown here is derived from an EMBL/GenBank/DDBJ whole genome shotgun (WGS) entry which is preliminary data.</text>
</comment>
<dbReference type="Gene3D" id="3.30.1330.60">
    <property type="entry name" value="OmpA-like domain"/>
    <property type="match status" value="1"/>
</dbReference>
<dbReference type="STRING" id="1513271.XM47_02875"/>
<name>A0A0J8GUR5_9ALTE</name>
<dbReference type="SUPFAM" id="SSF103088">
    <property type="entry name" value="OmpA-like"/>
    <property type="match status" value="1"/>
</dbReference>
<dbReference type="InterPro" id="IPR036737">
    <property type="entry name" value="OmpA-like_sf"/>
</dbReference>
<protein>
    <recommendedName>
        <fullName evidence="2">OmpA-like domain-containing protein</fullName>
    </recommendedName>
</protein>
<keyword evidence="4" id="KW-1185">Reference proteome</keyword>
<dbReference type="PANTHER" id="PTHR30329">
    <property type="entry name" value="STATOR ELEMENT OF FLAGELLAR MOTOR COMPLEX"/>
    <property type="match status" value="1"/>
</dbReference>
<dbReference type="PROSITE" id="PS51257">
    <property type="entry name" value="PROKAR_LIPOPROTEIN"/>
    <property type="match status" value="1"/>
</dbReference>
<gene>
    <name evidence="3" type="ORF">XM47_02875</name>
</gene>
<dbReference type="PROSITE" id="PS51123">
    <property type="entry name" value="OMPA_2"/>
    <property type="match status" value="1"/>
</dbReference>
<dbReference type="GO" id="GO:0016020">
    <property type="term" value="C:membrane"/>
    <property type="evidence" value="ECO:0007669"/>
    <property type="project" value="UniProtKB-UniRule"/>
</dbReference>
<evidence type="ECO:0000313" key="4">
    <source>
        <dbReference type="Proteomes" id="UP000037600"/>
    </source>
</evidence>
<organism evidence="3 4">
    <name type="scientific">Catenovulum maritimum</name>
    <dbReference type="NCBI Taxonomy" id="1513271"/>
    <lineage>
        <taxon>Bacteria</taxon>
        <taxon>Pseudomonadati</taxon>
        <taxon>Pseudomonadota</taxon>
        <taxon>Gammaproteobacteria</taxon>
        <taxon>Alteromonadales</taxon>
        <taxon>Alteromonadaceae</taxon>
        <taxon>Catenovulum</taxon>
    </lineage>
</organism>
<dbReference type="Pfam" id="PF00691">
    <property type="entry name" value="OmpA"/>
    <property type="match status" value="1"/>
</dbReference>
<evidence type="ECO:0000256" key="1">
    <source>
        <dbReference type="PROSITE-ProRule" id="PRU00473"/>
    </source>
</evidence>
<feature type="domain" description="OmpA-like" evidence="2">
    <location>
        <begin position="189"/>
        <end position="323"/>
    </location>
</feature>
<dbReference type="AlphaFoldDB" id="A0A0J8GUR5"/>
<dbReference type="RefSeq" id="WP_048689398.1">
    <property type="nucleotide sequence ID" value="NZ_KQ130483.1"/>
</dbReference>
<dbReference type="InterPro" id="IPR006665">
    <property type="entry name" value="OmpA-like"/>
</dbReference>
<proteinExistence type="predicted"/>
<dbReference type="CDD" id="cd07185">
    <property type="entry name" value="OmpA_C-like"/>
    <property type="match status" value="1"/>
</dbReference>
<sequence>MHIYKLNQIKHCLSRICLVSSLGVLSACSSWPEEGKGGWAEVYPPDHVMANETWYWQSEAVLWREYQQQKIVLDMMINHGLHNCLPGQMHQAQLKSNRINRELVAELFIDAEQDLKIWAHQLVSLQKMFNQVRQETNCASKMNVSSQLSYQLKTEVDGSNKQALVTPHSGQKSVVLNPMREWLKVLQQTSELEALLNSDNLFAFDSSDVTPKYQVRLAQAVELIKQLSLELNLLEISLTGYADDKGKSDYNIELGLKRAQAVKNFLHLAGINTEILNVQIKTTSMGDFNLANELSQQYKIHPVANDAVRHSNRQVIAQVSISTENQLAFLKRFQVDELSTLTSEHSQIKDEYLELTKSENNQEKLNKPAEPKQVKYWQSLLNQVSYQTHESGVQHENH</sequence>
<reference evidence="3 4" key="1">
    <citation type="submission" date="2015-04" db="EMBL/GenBank/DDBJ databases">
        <title>Draft Genome Sequence of the Novel Agar-Digesting Marine Bacterium Q1.</title>
        <authorList>
            <person name="Li Y."/>
            <person name="Li D."/>
            <person name="Chen G."/>
            <person name="Du Z."/>
        </authorList>
    </citation>
    <scope>NUCLEOTIDE SEQUENCE [LARGE SCALE GENOMIC DNA]</scope>
    <source>
        <strain evidence="3 4">Q1</strain>
    </source>
</reference>
<dbReference type="InterPro" id="IPR050330">
    <property type="entry name" value="Bact_OuterMem_StrucFunc"/>
</dbReference>
<dbReference type="EMBL" id="LAZL01000003">
    <property type="protein sequence ID" value="KMT66500.1"/>
    <property type="molecule type" value="Genomic_DNA"/>
</dbReference>
<accession>A0A0J8GUR5</accession>